<organism evidence="1 2">
    <name type="scientific">Knipowitschia caucasica</name>
    <name type="common">Caucasian dwarf goby</name>
    <name type="synonym">Pomatoschistus caucasicus</name>
    <dbReference type="NCBI Taxonomy" id="637954"/>
    <lineage>
        <taxon>Eukaryota</taxon>
        <taxon>Metazoa</taxon>
        <taxon>Chordata</taxon>
        <taxon>Craniata</taxon>
        <taxon>Vertebrata</taxon>
        <taxon>Euteleostomi</taxon>
        <taxon>Actinopterygii</taxon>
        <taxon>Neopterygii</taxon>
        <taxon>Teleostei</taxon>
        <taxon>Neoteleostei</taxon>
        <taxon>Acanthomorphata</taxon>
        <taxon>Gobiaria</taxon>
        <taxon>Gobiiformes</taxon>
        <taxon>Gobioidei</taxon>
        <taxon>Gobiidae</taxon>
        <taxon>Gobiinae</taxon>
        <taxon>Knipowitschia</taxon>
    </lineage>
</organism>
<evidence type="ECO:0000313" key="2">
    <source>
        <dbReference type="Proteomes" id="UP001497482"/>
    </source>
</evidence>
<dbReference type="Proteomes" id="UP001497482">
    <property type="component" value="Chromosome 5"/>
</dbReference>
<protein>
    <submittedName>
        <fullName evidence="1">Uncharacterized protein</fullName>
    </submittedName>
</protein>
<name>A0AAV2LY01_KNICA</name>
<reference evidence="1 2" key="1">
    <citation type="submission" date="2024-04" db="EMBL/GenBank/DDBJ databases">
        <authorList>
            <person name="Waldvogel A.-M."/>
            <person name="Schoenle A."/>
        </authorList>
    </citation>
    <scope>NUCLEOTIDE SEQUENCE [LARGE SCALE GENOMIC DNA]</scope>
</reference>
<gene>
    <name evidence="1" type="ORF">KC01_LOCUS33190</name>
</gene>
<evidence type="ECO:0000313" key="1">
    <source>
        <dbReference type="EMBL" id="CAL1605890.1"/>
    </source>
</evidence>
<proteinExistence type="predicted"/>
<keyword evidence="2" id="KW-1185">Reference proteome</keyword>
<accession>A0AAV2LY01</accession>
<dbReference type="EMBL" id="OZ035827">
    <property type="protein sequence ID" value="CAL1605890.1"/>
    <property type="molecule type" value="Genomic_DNA"/>
</dbReference>
<dbReference type="AlphaFoldDB" id="A0AAV2LY01"/>
<sequence length="112" mass="12584">MDPGVLTGRFSELSALALPVRAHVKEQDHSGQTLYEVYTEWTQTELVRGSRLAFCQRWSLIIEEKHRIQCLHPPGPAVPLATECLSSFSPIQGLRAVIKEMSGHFLLEVTEL</sequence>